<dbReference type="SUPFAM" id="SSF56784">
    <property type="entry name" value="HAD-like"/>
    <property type="match status" value="1"/>
</dbReference>
<dbReference type="GO" id="GO:0080019">
    <property type="term" value="F:alcohol-forming very long-chain fatty acyl-CoA reductase activity"/>
    <property type="evidence" value="ECO:0007669"/>
    <property type="project" value="InterPro"/>
</dbReference>
<dbReference type="InterPro" id="IPR036412">
    <property type="entry name" value="HAD-like_sf"/>
</dbReference>
<dbReference type="InterPro" id="IPR023214">
    <property type="entry name" value="HAD_sf"/>
</dbReference>
<name>A0A6J6CEE6_9ZZZZ</name>
<proteinExistence type="predicted"/>
<feature type="domain" description="Thioester reductase (TE)" evidence="1">
    <location>
        <begin position="13"/>
        <end position="344"/>
    </location>
</feature>
<dbReference type="SUPFAM" id="SSF51735">
    <property type="entry name" value="NAD(P)-binding Rossmann-fold domains"/>
    <property type="match status" value="1"/>
</dbReference>
<dbReference type="AlphaFoldDB" id="A0A6J6CEE6"/>
<dbReference type="Pfam" id="PF12710">
    <property type="entry name" value="HAD"/>
    <property type="match status" value="1"/>
</dbReference>
<reference evidence="2" key="1">
    <citation type="submission" date="2020-05" db="EMBL/GenBank/DDBJ databases">
        <authorList>
            <person name="Chiriac C."/>
            <person name="Salcher M."/>
            <person name="Ghai R."/>
            <person name="Kavagutti S V."/>
        </authorList>
    </citation>
    <scope>NUCLEOTIDE SEQUENCE</scope>
</reference>
<dbReference type="InterPro" id="IPR013120">
    <property type="entry name" value="FAR_NAD-bd"/>
</dbReference>
<dbReference type="InterPro" id="IPR026055">
    <property type="entry name" value="FAR"/>
</dbReference>
<gene>
    <name evidence="2" type="ORF">UFOPK1358_01555</name>
</gene>
<dbReference type="Pfam" id="PF07993">
    <property type="entry name" value="NAD_binding_4"/>
    <property type="match status" value="1"/>
</dbReference>
<dbReference type="InterPro" id="IPR036291">
    <property type="entry name" value="NAD(P)-bd_dom_sf"/>
</dbReference>
<sequence length="794" mass="87363">MILQNLSGQRIFITGGTGFVGTALVERLLRCVPDCQLVLLVRDGRRSSAEQRVHKEILRNDCFDRLREELGAEGFEQMANRVQAVSGDVGTDGLGLDEAGRAALASCTTVIHSAATVAFDSPLDRAVEVNLLGPVRIAEMLHELKVSPHLVCVSTCYVAGNRRGSAREEPVDSNDFVSSLDWRAEVAAARRSRSDTDAESRAPDRLREFGDRARFELGSAGGPLLAERTEALRKEWAHARMVEIGRARAASVGWPDAYAFTKALSEVATAQTLRSYGDSAARLSVVRPSIIESALLEPKPGWIRGFRMAEPIILSYARGLLKEFPGVPEGVVDVIPVDIVVAAIIATAGRDADTPAQAAGEPHIVQVASGSRNPLKYQRLVDRVREWFTEHPLYDQHGQPIIVPDWSFPGRGRVEGQLSRAGVALRAAEKVVINLPLRGAGAQLGATIEERRSQTERAKSYVELYGAYTECEAEYGVQHLLTLWESLDPTEQALFGLDPAAIDWDAYITQIHLPSVVKHGRARSSPSRSSAEARPDRLRRAVLSPERHMAAFDLENTLIASNVVTSYAWMATRRMPTSERLRFAARTLAEAPSLLAQDRKDRSDFLRSFYRRYDGALVEQLDEDAVEHFSAMLLARSFPAAIRRVREHRALGHRTVLITGALDFLIQPLMPLFDDVICARLGTAVDRSGRLTLTGQLDEVPPTVEARASILAEYCSAEGLLLEQSVAYADSSSDLPMLEAVGFPVAVNPEPRLASIARKRGWLVEDFRQAKGFRHSVLPFATRWRPSPTVRGQA</sequence>
<dbReference type="GO" id="GO:0010345">
    <property type="term" value="P:suberin biosynthetic process"/>
    <property type="evidence" value="ECO:0007669"/>
    <property type="project" value="TreeGrafter"/>
</dbReference>
<accession>A0A6J6CEE6</accession>
<evidence type="ECO:0000313" key="2">
    <source>
        <dbReference type="EMBL" id="CAB4549920.1"/>
    </source>
</evidence>
<evidence type="ECO:0000259" key="1">
    <source>
        <dbReference type="Pfam" id="PF07993"/>
    </source>
</evidence>
<dbReference type="Gene3D" id="1.20.1440.100">
    <property type="entry name" value="SG protein - dephosphorylation function"/>
    <property type="match status" value="1"/>
</dbReference>
<dbReference type="GO" id="GO:0035336">
    <property type="term" value="P:long-chain fatty-acyl-CoA metabolic process"/>
    <property type="evidence" value="ECO:0007669"/>
    <property type="project" value="TreeGrafter"/>
</dbReference>
<dbReference type="PANTHER" id="PTHR11011:SF45">
    <property type="entry name" value="FATTY ACYL-COA REDUCTASE CG8306-RELATED"/>
    <property type="match status" value="1"/>
</dbReference>
<dbReference type="Gene3D" id="3.40.50.1000">
    <property type="entry name" value="HAD superfamily/HAD-like"/>
    <property type="match status" value="1"/>
</dbReference>
<organism evidence="2">
    <name type="scientific">freshwater metagenome</name>
    <dbReference type="NCBI Taxonomy" id="449393"/>
    <lineage>
        <taxon>unclassified sequences</taxon>
        <taxon>metagenomes</taxon>
        <taxon>ecological metagenomes</taxon>
    </lineage>
</organism>
<dbReference type="PANTHER" id="PTHR11011">
    <property type="entry name" value="MALE STERILITY PROTEIN 2-RELATED"/>
    <property type="match status" value="1"/>
</dbReference>
<dbReference type="Gene3D" id="3.40.50.720">
    <property type="entry name" value="NAD(P)-binding Rossmann-like Domain"/>
    <property type="match status" value="1"/>
</dbReference>
<protein>
    <submittedName>
        <fullName evidence="2">Unannotated protein</fullName>
    </submittedName>
</protein>
<dbReference type="EMBL" id="CAEZSF010000180">
    <property type="protein sequence ID" value="CAB4549920.1"/>
    <property type="molecule type" value="Genomic_DNA"/>
</dbReference>
<dbReference type="NCBIfam" id="TIGR01488">
    <property type="entry name" value="HAD-SF-IB"/>
    <property type="match status" value="1"/>
</dbReference>